<keyword evidence="2" id="KW-1185">Reference proteome</keyword>
<comment type="caution">
    <text evidence="1">The sequence shown here is derived from an EMBL/GenBank/DDBJ whole genome shotgun (WGS) entry which is preliminary data.</text>
</comment>
<name>A0ABW3Z5G5_9HYPH</name>
<organism evidence="1 2">
    <name type="scientific">Methylopila musalis</name>
    <dbReference type="NCBI Taxonomy" id="1134781"/>
    <lineage>
        <taxon>Bacteria</taxon>
        <taxon>Pseudomonadati</taxon>
        <taxon>Pseudomonadota</taxon>
        <taxon>Alphaproteobacteria</taxon>
        <taxon>Hyphomicrobiales</taxon>
        <taxon>Methylopilaceae</taxon>
        <taxon>Methylopila</taxon>
    </lineage>
</organism>
<dbReference type="Proteomes" id="UP001597171">
    <property type="component" value="Unassembled WGS sequence"/>
</dbReference>
<reference evidence="2" key="1">
    <citation type="journal article" date="2019" name="Int. J. Syst. Evol. Microbiol.">
        <title>The Global Catalogue of Microorganisms (GCM) 10K type strain sequencing project: providing services to taxonomists for standard genome sequencing and annotation.</title>
        <authorList>
            <consortium name="The Broad Institute Genomics Platform"/>
            <consortium name="The Broad Institute Genome Sequencing Center for Infectious Disease"/>
            <person name="Wu L."/>
            <person name="Ma J."/>
        </authorList>
    </citation>
    <scope>NUCLEOTIDE SEQUENCE [LARGE SCALE GENOMIC DNA]</scope>
    <source>
        <strain evidence="2">CCUG 61696</strain>
    </source>
</reference>
<evidence type="ECO:0000313" key="2">
    <source>
        <dbReference type="Proteomes" id="UP001597171"/>
    </source>
</evidence>
<sequence>MNVAKFVALSEEDKKHVACLQGYIVLKDGGVFVIDFKVHSEWKKTECVKLRRPDIEYALMRKLAMMGGGSSIFFHHAIIKGRWEEGAWIPGRIQAKNTSEEEYFDVPIDDEAIKNSKLIYIRFDDQKEEDLSFWPKYD</sequence>
<proteinExistence type="predicted"/>
<dbReference type="RefSeq" id="WP_378774660.1">
    <property type="nucleotide sequence ID" value="NZ_JBHTMX010000026.1"/>
</dbReference>
<protein>
    <submittedName>
        <fullName evidence="1">Uncharacterized protein</fullName>
    </submittedName>
</protein>
<dbReference type="EMBL" id="JBHTMX010000026">
    <property type="protein sequence ID" value="MFD1331452.1"/>
    <property type="molecule type" value="Genomic_DNA"/>
</dbReference>
<accession>A0ABW3Z5G5</accession>
<gene>
    <name evidence="1" type="ORF">ACFQ4O_05505</name>
</gene>
<evidence type="ECO:0000313" key="1">
    <source>
        <dbReference type="EMBL" id="MFD1331452.1"/>
    </source>
</evidence>